<accession>A0A072V6E6</accession>
<sequence>MSTFLKNSIGTPCAIASMKIIQLRGIQFTSPLVHVNISLLTTDVTKSPSGIPLIEVSVNIIFVCHQRHFSLADEGSLRTMMTAAKVVCPCGQNVNDYF</sequence>
<evidence type="ECO:0000313" key="3">
    <source>
        <dbReference type="Proteomes" id="UP000002051"/>
    </source>
</evidence>
<reference evidence="1 3" key="1">
    <citation type="journal article" date="2011" name="Nature">
        <title>The Medicago genome provides insight into the evolution of rhizobial symbioses.</title>
        <authorList>
            <person name="Young N.D."/>
            <person name="Debelle F."/>
            <person name="Oldroyd G.E."/>
            <person name="Geurts R."/>
            <person name="Cannon S.B."/>
            <person name="Udvardi M.K."/>
            <person name="Benedito V.A."/>
            <person name="Mayer K.F."/>
            <person name="Gouzy J."/>
            <person name="Schoof H."/>
            <person name="Van de Peer Y."/>
            <person name="Proost S."/>
            <person name="Cook D.R."/>
            <person name="Meyers B.C."/>
            <person name="Spannagl M."/>
            <person name="Cheung F."/>
            <person name="De Mita S."/>
            <person name="Krishnakumar V."/>
            <person name="Gundlach H."/>
            <person name="Zhou S."/>
            <person name="Mudge J."/>
            <person name="Bharti A.K."/>
            <person name="Murray J.D."/>
            <person name="Naoumkina M.A."/>
            <person name="Rosen B."/>
            <person name="Silverstein K.A."/>
            <person name="Tang H."/>
            <person name="Rombauts S."/>
            <person name="Zhao P.X."/>
            <person name="Zhou P."/>
            <person name="Barbe V."/>
            <person name="Bardou P."/>
            <person name="Bechner M."/>
            <person name="Bellec A."/>
            <person name="Berger A."/>
            <person name="Berges H."/>
            <person name="Bidwell S."/>
            <person name="Bisseling T."/>
            <person name="Choisne N."/>
            <person name="Couloux A."/>
            <person name="Denny R."/>
            <person name="Deshpande S."/>
            <person name="Dai X."/>
            <person name="Doyle J.J."/>
            <person name="Dudez A.M."/>
            <person name="Farmer A.D."/>
            <person name="Fouteau S."/>
            <person name="Franken C."/>
            <person name="Gibelin C."/>
            <person name="Gish J."/>
            <person name="Goldstein S."/>
            <person name="Gonzalez A.J."/>
            <person name="Green P.J."/>
            <person name="Hallab A."/>
            <person name="Hartog M."/>
            <person name="Hua A."/>
            <person name="Humphray S.J."/>
            <person name="Jeong D.H."/>
            <person name="Jing Y."/>
            <person name="Jocker A."/>
            <person name="Kenton S.M."/>
            <person name="Kim D.J."/>
            <person name="Klee K."/>
            <person name="Lai H."/>
            <person name="Lang C."/>
            <person name="Lin S."/>
            <person name="Macmil S.L."/>
            <person name="Magdelenat G."/>
            <person name="Matthews L."/>
            <person name="McCorrison J."/>
            <person name="Monaghan E.L."/>
            <person name="Mun J.H."/>
            <person name="Najar F.Z."/>
            <person name="Nicholson C."/>
            <person name="Noirot C."/>
            <person name="O'Bleness M."/>
            <person name="Paule C.R."/>
            <person name="Poulain J."/>
            <person name="Prion F."/>
            <person name="Qin B."/>
            <person name="Qu C."/>
            <person name="Retzel E.F."/>
            <person name="Riddle C."/>
            <person name="Sallet E."/>
            <person name="Samain S."/>
            <person name="Samson N."/>
            <person name="Sanders I."/>
            <person name="Saurat O."/>
            <person name="Scarpelli C."/>
            <person name="Schiex T."/>
            <person name="Segurens B."/>
            <person name="Severin A.J."/>
            <person name="Sherrier D.J."/>
            <person name="Shi R."/>
            <person name="Sims S."/>
            <person name="Singer S.R."/>
            <person name="Sinharoy S."/>
            <person name="Sterck L."/>
            <person name="Viollet A."/>
            <person name="Wang B.B."/>
            <person name="Wang K."/>
            <person name="Wang M."/>
            <person name="Wang X."/>
            <person name="Warfsmann J."/>
            <person name="Weissenbach J."/>
            <person name="White D.D."/>
            <person name="White J.D."/>
            <person name="Wiley G.B."/>
            <person name="Wincker P."/>
            <person name="Xing Y."/>
            <person name="Yang L."/>
            <person name="Yao Z."/>
            <person name="Ying F."/>
            <person name="Zhai J."/>
            <person name="Zhou L."/>
            <person name="Zuber A."/>
            <person name="Denarie J."/>
            <person name="Dixon R.A."/>
            <person name="May G.D."/>
            <person name="Schwartz D.C."/>
            <person name="Rogers J."/>
            <person name="Quetier F."/>
            <person name="Town C.D."/>
            <person name="Roe B.A."/>
        </authorList>
    </citation>
    <scope>NUCLEOTIDE SEQUENCE [LARGE SCALE GENOMIC DNA]</scope>
    <source>
        <strain evidence="1">A17</strain>
        <strain evidence="2 3">cv. Jemalong A17</strain>
    </source>
</reference>
<dbReference type="EnsemblPlants" id="KEH36903">
    <property type="protein sequence ID" value="KEH36903"/>
    <property type="gene ID" value="MTR_2g023900"/>
</dbReference>
<name>A0A072V6E6_MEDTR</name>
<dbReference type="Proteomes" id="UP000002051">
    <property type="component" value="Chromosome 2"/>
</dbReference>
<gene>
    <name evidence="1" type="ordered locus">MTR_2g023900</name>
</gene>
<dbReference type="EMBL" id="CM001218">
    <property type="protein sequence ID" value="KEH36903.1"/>
    <property type="molecule type" value="Genomic_DNA"/>
</dbReference>
<reference evidence="1 3" key="2">
    <citation type="journal article" date="2014" name="BMC Genomics">
        <title>An improved genome release (version Mt4.0) for the model legume Medicago truncatula.</title>
        <authorList>
            <person name="Tang H."/>
            <person name="Krishnakumar V."/>
            <person name="Bidwell S."/>
            <person name="Rosen B."/>
            <person name="Chan A."/>
            <person name="Zhou S."/>
            <person name="Gentzbittel L."/>
            <person name="Childs K.L."/>
            <person name="Yandell M."/>
            <person name="Gundlach H."/>
            <person name="Mayer K.F."/>
            <person name="Schwartz D.C."/>
            <person name="Town C.D."/>
        </authorList>
    </citation>
    <scope>GENOME REANNOTATION</scope>
    <source>
        <strain evidence="1">A17</strain>
        <strain evidence="2 3">cv. Jemalong A17</strain>
    </source>
</reference>
<evidence type="ECO:0000313" key="2">
    <source>
        <dbReference type="EnsemblPlants" id="KEH36903"/>
    </source>
</evidence>
<dbReference type="AlphaFoldDB" id="A0A072V6E6"/>
<organism evidence="1 3">
    <name type="scientific">Medicago truncatula</name>
    <name type="common">Barrel medic</name>
    <name type="synonym">Medicago tribuloides</name>
    <dbReference type="NCBI Taxonomy" id="3880"/>
    <lineage>
        <taxon>Eukaryota</taxon>
        <taxon>Viridiplantae</taxon>
        <taxon>Streptophyta</taxon>
        <taxon>Embryophyta</taxon>
        <taxon>Tracheophyta</taxon>
        <taxon>Spermatophyta</taxon>
        <taxon>Magnoliopsida</taxon>
        <taxon>eudicotyledons</taxon>
        <taxon>Gunneridae</taxon>
        <taxon>Pentapetalae</taxon>
        <taxon>rosids</taxon>
        <taxon>fabids</taxon>
        <taxon>Fabales</taxon>
        <taxon>Fabaceae</taxon>
        <taxon>Papilionoideae</taxon>
        <taxon>50 kb inversion clade</taxon>
        <taxon>NPAAA clade</taxon>
        <taxon>Hologalegina</taxon>
        <taxon>IRL clade</taxon>
        <taxon>Trifolieae</taxon>
        <taxon>Medicago</taxon>
    </lineage>
</organism>
<proteinExistence type="predicted"/>
<keyword evidence="3" id="KW-1185">Reference proteome</keyword>
<reference evidence="2" key="3">
    <citation type="submission" date="2015-04" db="UniProtKB">
        <authorList>
            <consortium name="EnsemblPlants"/>
        </authorList>
    </citation>
    <scope>IDENTIFICATION</scope>
    <source>
        <strain evidence="2">cv. Jemalong A17</strain>
    </source>
</reference>
<evidence type="ECO:0000313" key="1">
    <source>
        <dbReference type="EMBL" id="KEH36903.1"/>
    </source>
</evidence>
<dbReference type="HOGENOM" id="CLU_2336785_0_0_1"/>
<protein>
    <submittedName>
        <fullName evidence="1 2">Uncharacterized protein</fullName>
    </submittedName>
</protein>